<dbReference type="AlphaFoldDB" id="A0A8C9A4M4"/>
<protein>
    <submittedName>
        <fullName evidence="2">Uncharacterized protein</fullName>
    </submittedName>
</protein>
<name>A0A8C9A4M4_PROSS</name>
<feature type="transmembrane region" description="Helical" evidence="1">
    <location>
        <begin position="37"/>
        <end position="64"/>
    </location>
</feature>
<organism evidence="2 3">
    <name type="scientific">Prolemur simus</name>
    <name type="common">Greater bamboo lemur</name>
    <name type="synonym">Hapalemur simus</name>
    <dbReference type="NCBI Taxonomy" id="1328070"/>
    <lineage>
        <taxon>Eukaryota</taxon>
        <taxon>Metazoa</taxon>
        <taxon>Chordata</taxon>
        <taxon>Craniata</taxon>
        <taxon>Vertebrata</taxon>
        <taxon>Euteleostomi</taxon>
        <taxon>Mammalia</taxon>
        <taxon>Eutheria</taxon>
        <taxon>Euarchontoglires</taxon>
        <taxon>Primates</taxon>
        <taxon>Strepsirrhini</taxon>
        <taxon>Lemuriformes</taxon>
        <taxon>Lemuridae</taxon>
        <taxon>Prolemur</taxon>
    </lineage>
</organism>
<keyword evidence="3" id="KW-1185">Reference proteome</keyword>
<keyword evidence="1" id="KW-1133">Transmembrane helix</keyword>
<dbReference type="GeneTree" id="ENSGT00910000148663"/>
<keyword evidence="1" id="KW-0472">Membrane</keyword>
<evidence type="ECO:0000313" key="3">
    <source>
        <dbReference type="Proteomes" id="UP000694414"/>
    </source>
</evidence>
<accession>A0A8C9A4M4</accession>
<reference evidence="2" key="1">
    <citation type="submission" date="2025-08" db="UniProtKB">
        <authorList>
            <consortium name="Ensembl"/>
        </authorList>
    </citation>
    <scope>IDENTIFICATION</scope>
</reference>
<proteinExistence type="predicted"/>
<sequence length="70" mass="8019">MHPVFRCGKLLSDNCAVLCHVTFLADSEIYGVENNDLILFSMLVIYFKINILVYFCLISVRFALLTAMRV</sequence>
<dbReference type="Ensembl" id="ENSPSMT00000032389.1">
    <property type="protein sequence ID" value="ENSPSMP00000028027.1"/>
    <property type="gene ID" value="ENSPSMG00000019529.1"/>
</dbReference>
<evidence type="ECO:0000256" key="1">
    <source>
        <dbReference type="SAM" id="Phobius"/>
    </source>
</evidence>
<dbReference type="Proteomes" id="UP000694414">
    <property type="component" value="Unplaced"/>
</dbReference>
<reference evidence="2" key="2">
    <citation type="submission" date="2025-09" db="UniProtKB">
        <authorList>
            <consortium name="Ensembl"/>
        </authorList>
    </citation>
    <scope>IDENTIFICATION</scope>
</reference>
<evidence type="ECO:0000313" key="2">
    <source>
        <dbReference type="Ensembl" id="ENSPSMP00000028027.1"/>
    </source>
</evidence>
<keyword evidence="1" id="KW-0812">Transmembrane</keyword>